<dbReference type="Gene3D" id="1.25.40.20">
    <property type="entry name" value="Ankyrin repeat-containing domain"/>
    <property type="match status" value="1"/>
</dbReference>
<evidence type="ECO:0000256" key="4">
    <source>
        <dbReference type="ARBA" id="ARBA00022722"/>
    </source>
</evidence>
<protein>
    <recommendedName>
        <fullName evidence="13">VLRF1 domain-containing protein</fullName>
    </recommendedName>
</protein>
<keyword evidence="4 11" id="KW-0540">Nuclease</keyword>
<feature type="active site" evidence="11">
    <location>
        <position position="291"/>
    </location>
</feature>
<comment type="subcellular location">
    <subcellularLocation>
        <location evidence="1">Cytoplasm</location>
    </subcellularLocation>
</comment>
<evidence type="ECO:0000256" key="7">
    <source>
        <dbReference type="ARBA" id="ARBA00022801"/>
    </source>
</evidence>
<dbReference type="PANTHER" id="PTHR16036:SF2">
    <property type="entry name" value="TRNA ENDONUCLEASE ANKZF1"/>
    <property type="match status" value="1"/>
</dbReference>
<dbReference type="PANTHER" id="PTHR16036">
    <property type="entry name" value="ANKYRIN REPEAT AND ZINC FINGER DOMAIN-CONTAINING PROTEIN 1"/>
    <property type="match status" value="1"/>
</dbReference>
<dbReference type="InterPro" id="IPR047139">
    <property type="entry name" value="ANKZ1/VMS1"/>
</dbReference>
<dbReference type="InterPro" id="IPR013087">
    <property type="entry name" value="Znf_C2H2_type"/>
</dbReference>
<dbReference type="SUPFAM" id="SSF48403">
    <property type="entry name" value="Ankyrin repeat"/>
    <property type="match status" value="1"/>
</dbReference>
<keyword evidence="7 11" id="KW-0378">Hydrolase</keyword>
<feature type="region of interest" description="Disordered" evidence="12">
    <location>
        <begin position="38"/>
        <end position="57"/>
    </location>
</feature>
<comment type="similarity">
    <text evidence="2 11">Belongs to the ANKZF1/VMS1 family.</text>
</comment>
<sequence>MAKRLEDTNPYTKRPLYIYDLPPELIETLTLHTTTAIRPNAAEEGTEQVPSQRTLKEDGVSSSAACALCKATFRDVSDQRQHVRSDFHRYNLKLQVKQLPPLDEATFVKKIGELDESISGSDSSDTEDEEDSSHPNDTTLSALLKRQARIAQHDEDSGQVPLRRRGPGNAPMYWLTSPKLPEGMGLGIYRAVLSTEEQESAQKNLVDVLKRKQIQPIQAKHSSNKQEAASRPQDPHFFLCMIGGGHFAAAIIGLAPEIRKGPGGTEERHAVVKAHKTFHRYTTRRKQGGSQSANDNAKGNAHSVGSSIRRANEAALELDIRNLLAEWKNMIDSAELVFVRATGSQNRRTLLGPYDGQVLTSKDKRLRGFPFSTKRATQNELIRAFQELTKAKVEKLIEEQPEKPAEQQKPVQKSKIQPAKPTPEQEEALLHTSQLQNLIRRSKAPGVLLYLKKNNLSANFTFYPSEQGTNHHAPTPLHLAASQNAAAVVTALLTKTDADPTTKNSDGKVPFDIAGDSRTHDAFRVARHTLGEEAHDWSAAHVPSPLSPEEAEAKFKRETQEANTAEAERRKADLERIKQEEQDRRVGKIEKKAGAGKTLGAVPEKTWTEKNDEDLRGLTPEMRQRLERERRARAAEARMKALSGR</sequence>
<evidence type="ECO:0000259" key="13">
    <source>
        <dbReference type="PROSITE" id="PS52044"/>
    </source>
</evidence>
<feature type="region of interest" description="Disordered" evidence="12">
    <location>
        <begin position="279"/>
        <end position="306"/>
    </location>
</feature>
<evidence type="ECO:0000256" key="1">
    <source>
        <dbReference type="ARBA" id="ARBA00004496"/>
    </source>
</evidence>
<evidence type="ECO:0000256" key="2">
    <source>
        <dbReference type="ARBA" id="ARBA00009262"/>
    </source>
</evidence>
<comment type="caution">
    <text evidence="14">The sequence shown here is derived from an EMBL/GenBank/DDBJ whole genome shotgun (WGS) entry which is preliminary data.</text>
</comment>
<dbReference type="InterPro" id="IPR036770">
    <property type="entry name" value="Ankyrin_rpt-contain_sf"/>
</dbReference>
<name>A0ABR0K3L3_9EURO</name>
<evidence type="ECO:0000256" key="12">
    <source>
        <dbReference type="SAM" id="MobiDB-lite"/>
    </source>
</evidence>
<feature type="compositionally biased region" description="Polar residues" evidence="12">
    <location>
        <begin position="288"/>
        <end position="297"/>
    </location>
</feature>
<keyword evidence="6 11" id="KW-0255">Endonuclease</keyword>
<dbReference type="PROSITE" id="PS00028">
    <property type="entry name" value="ZINC_FINGER_C2H2_1"/>
    <property type="match status" value="1"/>
</dbReference>
<evidence type="ECO:0000313" key="15">
    <source>
        <dbReference type="Proteomes" id="UP001345013"/>
    </source>
</evidence>
<feature type="repeat" description="ANK" evidence="10">
    <location>
        <begin position="472"/>
        <end position="505"/>
    </location>
</feature>
<feature type="compositionally biased region" description="Basic and acidic residues" evidence="12">
    <location>
        <begin position="551"/>
        <end position="593"/>
    </location>
</feature>
<proteinExistence type="inferred from homology"/>
<keyword evidence="9" id="KW-0175">Coiled coil</keyword>
<dbReference type="Proteomes" id="UP001345013">
    <property type="component" value="Unassembled WGS sequence"/>
</dbReference>
<feature type="compositionally biased region" description="Basic and acidic residues" evidence="12">
    <location>
        <begin position="606"/>
        <end position="639"/>
    </location>
</feature>
<evidence type="ECO:0000256" key="10">
    <source>
        <dbReference type="PROSITE-ProRule" id="PRU00023"/>
    </source>
</evidence>
<dbReference type="InterPro" id="IPR002110">
    <property type="entry name" value="Ankyrin_rpt"/>
</dbReference>
<gene>
    <name evidence="14" type="ORF">LTR24_007840</name>
</gene>
<organism evidence="14 15">
    <name type="scientific">Lithohypha guttulata</name>
    <dbReference type="NCBI Taxonomy" id="1690604"/>
    <lineage>
        <taxon>Eukaryota</taxon>
        <taxon>Fungi</taxon>
        <taxon>Dikarya</taxon>
        <taxon>Ascomycota</taxon>
        <taxon>Pezizomycotina</taxon>
        <taxon>Eurotiomycetes</taxon>
        <taxon>Chaetothyriomycetidae</taxon>
        <taxon>Chaetothyriales</taxon>
        <taxon>Trichomeriaceae</taxon>
        <taxon>Lithohypha</taxon>
    </lineage>
</organism>
<feature type="region of interest" description="Disordered" evidence="12">
    <location>
        <begin position="150"/>
        <end position="170"/>
    </location>
</feature>
<dbReference type="Pfam" id="PF13857">
    <property type="entry name" value="Ank_5"/>
    <property type="match status" value="1"/>
</dbReference>
<dbReference type="Pfam" id="PF18826">
    <property type="entry name" value="bVLRF1"/>
    <property type="match status" value="1"/>
</dbReference>
<evidence type="ECO:0000256" key="11">
    <source>
        <dbReference type="PROSITE-ProRule" id="PRU01389"/>
    </source>
</evidence>
<evidence type="ECO:0000256" key="9">
    <source>
        <dbReference type="ARBA" id="ARBA00023054"/>
    </source>
</evidence>
<feature type="region of interest" description="Disordered" evidence="12">
    <location>
        <begin position="400"/>
        <end position="426"/>
    </location>
</feature>
<dbReference type="PROSITE" id="PS52044">
    <property type="entry name" value="VLRF1"/>
    <property type="match status" value="1"/>
</dbReference>
<feature type="region of interest" description="Disordered" evidence="12">
    <location>
        <begin position="116"/>
        <end position="137"/>
    </location>
</feature>
<feature type="region of interest" description="Disordered" evidence="12">
    <location>
        <begin position="536"/>
        <end position="645"/>
    </location>
</feature>
<keyword evidence="15" id="KW-1185">Reference proteome</keyword>
<dbReference type="InterPro" id="IPR041175">
    <property type="entry name" value="VLRF1/Vms1"/>
</dbReference>
<evidence type="ECO:0000256" key="3">
    <source>
        <dbReference type="ARBA" id="ARBA00022490"/>
    </source>
</evidence>
<dbReference type="EMBL" id="JAVRRG010000124">
    <property type="protein sequence ID" value="KAK5083212.1"/>
    <property type="molecule type" value="Genomic_DNA"/>
</dbReference>
<evidence type="ECO:0000313" key="14">
    <source>
        <dbReference type="EMBL" id="KAK5083212.1"/>
    </source>
</evidence>
<evidence type="ECO:0000256" key="6">
    <source>
        <dbReference type="ARBA" id="ARBA00022759"/>
    </source>
</evidence>
<evidence type="ECO:0000256" key="5">
    <source>
        <dbReference type="ARBA" id="ARBA00022737"/>
    </source>
</evidence>
<keyword evidence="5" id="KW-0677">Repeat</keyword>
<keyword evidence="8 10" id="KW-0040">ANK repeat</keyword>
<accession>A0ABR0K3L3</accession>
<comment type="domain">
    <text evidence="11">The VLRF1 domain mediates binding to the 60S ribosomal subunit.</text>
</comment>
<dbReference type="PROSITE" id="PS50088">
    <property type="entry name" value="ANK_REPEAT"/>
    <property type="match status" value="1"/>
</dbReference>
<evidence type="ECO:0000256" key="8">
    <source>
        <dbReference type="ARBA" id="ARBA00023043"/>
    </source>
</evidence>
<reference evidence="14 15" key="1">
    <citation type="submission" date="2023-08" db="EMBL/GenBank/DDBJ databases">
        <title>Black Yeasts Isolated from many extreme environments.</title>
        <authorList>
            <person name="Coleine C."/>
            <person name="Stajich J.E."/>
            <person name="Selbmann L."/>
        </authorList>
    </citation>
    <scope>NUCLEOTIDE SEQUENCE [LARGE SCALE GENOMIC DNA]</scope>
    <source>
        <strain evidence="14 15">CCFEE 5885</strain>
    </source>
</reference>
<keyword evidence="3 11" id="KW-0963">Cytoplasm</keyword>
<feature type="domain" description="VLRF1" evidence="13">
    <location>
        <begin position="233"/>
        <end position="391"/>
    </location>
</feature>